<dbReference type="OrthoDB" id="5954007at2"/>
<proteinExistence type="predicted"/>
<feature type="transmembrane region" description="Helical" evidence="1">
    <location>
        <begin position="21"/>
        <end position="41"/>
    </location>
</feature>
<dbReference type="RefSeq" id="WP_130430977.1">
    <property type="nucleotide sequence ID" value="NZ_SHKP01000005.1"/>
</dbReference>
<reference evidence="3 4" key="1">
    <citation type="submission" date="2019-02" db="EMBL/GenBank/DDBJ databases">
        <title>Genomic Encyclopedia of Type Strains, Phase IV (KMG-IV): sequencing the most valuable type-strain genomes for metagenomic binning, comparative biology and taxonomic classification.</title>
        <authorList>
            <person name="Goeker M."/>
        </authorList>
    </citation>
    <scope>NUCLEOTIDE SEQUENCE [LARGE SCALE GENOMIC DNA]</scope>
    <source>
        <strain evidence="3 4">DSM 19570</strain>
    </source>
</reference>
<protein>
    <submittedName>
        <fullName evidence="3">PilX-like prepilin protein</fullName>
    </submittedName>
</protein>
<dbReference type="Proteomes" id="UP000293671">
    <property type="component" value="Unassembled WGS sequence"/>
</dbReference>
<comment type="caution">
    <text evidence="3">The sequence shown here is derived from an EMBL/GenBank/DDBJ whole genome shotgun (WGS) entry which is preliminary data.</text>
</comment>
<feature type="domain" description="Type 4 fimbrial biogenesis protein PilX N-terminal" evidence="2">
    <location>
        <begin position="19"/>
        <end position="69"/>
    </location>
</feature>
<evidence type="ECO:0000313" key="3">
    <source>
        <dbReference type="EMBL" id="RZU00524.1"/>
    </source>
</evidence>
<dbReference type="AlphaFoldDB" id="A0A4Q7VV47"/>
<dbReference type="Pfam" id="PF14341">
    <property type="entry name" value="PilX_N"/>
    <property type="match status" value="1"/>
</dbReference>
<keyword evidence="4" id="KW-1185">Reference proteome</keyword>
<organism evidence="3 4">
    <name type="scientific">Rivibacter subsaxonicus</name>
    <dbReference type="NCBI Taxonomy" id="457575"/>
    <lineage>
        <taxon>Bacteria</taxon>
        <taxon>Pseudomonadati</taxon>
        <taxon>Pseudomonadota</taxon>
        <taxon>Betaproteobacteria</taxon>
        <taxon>Burkholderiales</taxon>
        <taxon>Rivibacter</taxon>
    </lineage>
</organism>
<keyword evidence="1" id="KW-1133">Transmembrane helix</keyword>
<gene>
    <name evidence="3" type="ORF">EV670_1224</name>
</gene>
<keyword evidence="1" id="KW-0472">Membrane</keyword>
<accession>A0A4Q7VV47</accession>
<keyword evidence="1" id="KW-0812">Transmembrane</keyword>
<dbReference type="InterPro" id="IPR025746">
    <property type="entry name" value="PilX_N_dom"/>
</dbReference>
<name>A0A4Q7VV47_9BURK</name>
<evidence type="ECO:0000256" key="1">
    <source>
        <dbReference type="SAM" id="Phobius"/>
    </source>
</evidence>
<dbReference type="EMBL" id="SHKP01000005">
    <property type="protein sequence ID" value="RZU00524.1"/>
    <property type="molecule type" value="Genomic_DNA"/>
</dbReference>
<evidence type="ECO:0000313" key="4">
    <source>
        <dbReference type="Proteomes" id="UP000293671"/>
    </source>
</evidence>
<evidence type="ECO:0000259" key="2">
    <source>
        <dbReference type="Pfam" id="PF14341"/>
    </source>
</evidence>
<sequence>MLSTRQPSRLRAPRRARQQGIVLFIALIVLVAMTLAGIGLMRSVYTSNRIAGNLAFQQAATQAADLGIEAAVVWLENNAGATLHQNIDVGGGNPVGYAASRQDPAAGQSWNDFWTTVLDPARRVTTLAAPVAGNTVSYAIQRLCTGAGDPTDAALGISCEASPTAVSANRDLISKTGGTPPPNIPPPQYYRISVRVVGPRNTVSFVQAVVSI</sequence>